<reference evidence="2 3" key="1">
    <citation type="submission" date="2024-06" db="EMBL/GenBank/DDBJ databases">
        <title>The Natural Products Discovery Center: Release of the First 8490 Sequenced Strains for Exploring Actinobacteria Biosynthetic Diversity.</title>
        <authorList>
            <person name="Kalkreuter E."/>
            <person name="Kautsar S.A."/>
            <person name="Yang D."/>
            <person name="Bader C.D."/>
            <person name="Teijaro C.N."/>
            <person name="Fluegel L."/>
            <person name="Davis C.M."/>
            <person name="Simpson J.R."/>
            <person name="Lauterbach L."/>
            <person name="Steele A.D."/>
            <person name="Gui C."/>
            <person name="Meng S."/>
            <person name="Li G."/>
            <person name="Viehrig K."/>
            <person name="Ye F."/>
            <person name="Su P."/>
            <person name="Kiefer A.F."/>
            <person name="Nichols A."/>
            <person name="Cepeda A.J."/>
            <person name="Yan W."/>
            <person name="Fan B."/>
            <person name="Jiang Y."/>
            <person name="Adhikari A."/>
            <person name="Zheng C.-J."/>
            <person name="Schuster L."/>
            <person name="Cowan T.M."/>
            <person name="Smanski M.J."/>
            <person name="Chevrette M.G."/>
            <person name="De Carvalho L.P.S."/>
            <person name="Shen B."/>
        </authorList>
    </citation>
    <scope>NUCLEOTIDE SEQUENCE [LARGE SCALE GENOMIC DNA]</scope>
    <source>
        <strain evidence="2 3">NPDC019708</strain>
    </source>
</reference>
<keyword evidence="2" id="KW-0540">Nuclease</keyword>
<gene>
    <name evidence="2" type="ORF">ABZ510_19490</name>
</gene>
<sequence>MTTSTLSPEDGQPSRAWLVLTKAAYRRLGGAAKYDDDPASHYSWDSTVPNHATVAVGDIILLWNQAESLGVSVIDHITTGTADKRRARCPNCNSVNFEDRTTIRPINRCQKCKHEFDDPVYEDLHGLTTYRSSHEQGWIDLLGEFTATELRNLCIKPKAQNSFRPLRWPETRQAINARLGNEVLQPMDSTTAQLRHGHTTKPTRVRIGQRQFRAMLLRQFGSRCAFSGELPEAALDACHLYSYAKVGKHHEHGGMLLRRDLHTLFDRGIMAVDGNDAIDVAADYRRYPAYGILHGQPLMIKVSDQQRDWFALHWTEHRG</sequence>
<dbReference type="InterPro" id="IPR003615">
    <property type="entry name" value="HNH_nuc"/>
</dbReference>
<evidence type="ECO:0000259" key="1">
    <source>
        <dbReference type="Pfam" id="PF13391"/>
    </source>
</evidence>
<dbReference type="EMBL" id="JBEYBF010000013">
    <property type="protein sequence ID" value="MEU1954035.1"/>
    <property type="molecule type" value="Genomic_DNA"/>
</dbReference>
<comment type="caution">
    <text evidence="2">The sequence shown here is derived from an EMBL/GenBank/DDBJ whole genome shotgun (WGS) entry which is preliminary data.</text>
</comment>
<dbReference type="RefSeq" id="WP_356954144.1">
    <property type="nucleotide sequence ID" value="NZ_JBEYBD010000001.1"/>
</dbReference>
<dbReference type="GO" id="GO:0004519">
    <property type="term" value="F:endonuclease activity"/>
    <property type="evidence" value="ECO:0007669"/>
    <property type="project" value="UniProtKB-KW"/>
</dbReference>
<feature type="domain" description="HNH nuclease" evidence="1">
    <location>
        <begin position="224"/>
        <end position="273"/>
    </location>
</feature>
<evidence type="ECO:0000313" key="3">
    <source>
        <dbReference type="Proteomes" id="UP001550628"/>
    </source>
</evidence>
<dbReference type="Proteomes" id="UP001550628">
    <property type="component" value="Unassembled WGS sequence"/>
</dbReference>
<keyword evidence="2" id="KW-0255">Endonuclease</keyword>
<keyword evidence="2" id="KW-0378">Hydrolase</keyword>
<dbReference type="Pfam" id="PF13391">
    <property type="entry name" value="HNH_2"/>
    <property type="match status" value="1"/>
</dbReference>
<organism evidence="2 3">
    <name type="scientific">Nocardia rhamnosiphila</name>
    <dbReference type="NCBI Taxonomy" id="426716"/>
    <lineage>
        <taxon>Bacteria</taxon>
        <taxon>Bacillati</taxon>
        <taxon>Actinomycetota</taxon>
        <taxon>Actinomycetes</taxon>
        <taxon>Mycobacteriales</taxon>
        <taxon>Nocardiaceae</taxon>
        <taxon>Nocardia</taxon>
    </lineage>
</organism>
<name>A0ABV2WT29_9NOCA</name>
<accession>A0ABV2WT29</accession>
<keyword evidence="3" id="KW-1185">Reference proteome</keyword>
<protein>
    <submittedName>
        <fullName evidence="2">HNH endonuclease</fullName>
    </submittedName>
</protein>
<evidence type="ECO:0000313" key="2">
    <source>
        <dbReference type="EMBL" id="MEU1954035.1"/>
    </source>
</evidence>
<proteinExistence type="predicted"/>